<dbReference type="InterPro" id="IPR000719">
    <property type="entry name" value="Prot_kinase_dom"/>
</dbReference>
<dbReference type="Pfam" id="PF07714">
    <property type="entry name" value="PK_Tyr_Ser-Thr"/>
    <property type="match status" value="1"/>
</dbReference>
<dbReference type="Gene3D" id="1.10.510.10">
    <property type="entry name" value="Transferase(Phosphotransferase) domain 1"/>
    <property type="match status" value="2"/>
</dbReference>
<comment type="caution">
    <text evidence="3">The sequence shown here is derived from an EMBL/GenBank/DDBJ whole genome shotgun (WGS) entry which is preliminary data.</text>
</comment>
<dbReference type="SMART" id="SM00220">
    <property type="entry name" value="S_TKc"/>
    <property type="match status" value="1"/>
</dbReference>
<organism evidence="3 4">
    <name type="scientific">Gnomoniopsis smithogilvyi</name>
    <dbReference type="NCBI Taxonomy" id="1191159"/>
    <lineage>
        <taxon>Eukaryota</taxon>
        <taxon>Fungi</taxon>
        <taxon>Dikarya</taxon>
        <taxon>Ascomycota</taxon>
        <taxon>Pezizomycotina</taxon>
        <taxon>Sordariomycetes</taxon>
        <taxon>Sordariomycetidae</taxon>
        <taxon>Diaporthales</taxon>
        <taxon>Gnomoniaceae</taxon>
        <taxon>Gnomoniopsis</taxon>
    </lineage>
</organism>
<dbReference type="Proteomes" id="UP001140453">
    <property type="component" value="Unassembled WGS sequence"/>
</dbReference>
<name>A0A9W8YR10_9PEZI</name>
<protein>
    <recommendedName>
        <fullName evidence="2">Protein kinase domain-containing protein</fullName>
    </recommendedName>
</protein>
<evidence type="ECO:0000313" key="3">
    <source>
        <dbReference type="EMBL" id="KAJ4390806.1"/>
    </source>
</evidence>
<proteinExistence type="predicted"/>
<dbReference type="GO" id="GO:0004674">
    <property type="term" value="F:protein serine/threonine kinase activity"/>
    <property type="evidence" value="ECO:0007669"/>
    <property type="project" value="TreeGrafter"/>
</dbReference>
<evidence type="ECO:0000259" key="2">
    <source>
        <dbReference type="PROSITE" id="PS50011"/>
    </source>
</evidence>
<accession>A0A9W8YR10</accession>
<dbReference type="PANTHER" id="PTHR24359:SF1">
    <property type="entry name" value="INHIBITOR OF NUCLEAR FACTOR KAPPA-B KINASE EPSILON SUBUNIT HOMOLOG 1-RELATED"/>
    <property type="match status" value="1"/>
</dbReference>
<gene>
    <name evidence="3" type="ORF">N0V93_004404</name>
</gene>
<keyword evidence="4" id="KW-1185">Reference proteome</keyword>
<dbReference type="InterPro" id="IPR011009">
    <property type="entry name" value="Kinase-like_dom_sf"/>
</dbReference>
<dbReference type="PANTHER" id="PTHR24359">
    <property type="entry name" value="SERINE/THREONINE-PROTEIN KINASE SBK1"/>
    <property type="match status" value="1"/>
</dbReference>
<evidence type="ECO:0000313" key="4">
    <source>
        <dbReference type="Proteomes" id="UP001140453"/>
    </source>
</evidence>
<dbReference type="PROSITE" id="PS50011">
    <property type="entry name" value="PROTEIN_KINASE_DOM"/>
    <property type="match status" value="1"/>
</dbReference>
<dbReference type="AlphaFoldDB" id="A0A9W8YR10"/>
<dbReference type="EMBL" id="JAPEVB010000003">
    <property type="protein sequence ID" value="KAJ4390806.1"/>
    <property type="molecule type" value="Genomic_DNA"/>
</dbReference>
<dbReference type="Pfam" id="PF00069">
    <property type="entry name" value="Pkinase"/>
    <property type="match status" value="1"/>
</dbReference>
<reference evidence="3" key="1">
    <citation type="submission" date="2022-10" db="EMBL/GenBank/DDBJ databases">
        <title>Tapping the CABI collections for fungal endophytes: first genome assemblies for Collariella, Neodidymelliopsis, Ascochyta clinopodiicola, Didymella pomorum, Didymosphaeria variabile, Neocosmospora piperis and Neocucurbitaria cava.</title>
        <authorList>
            <person name="Hill R."/>
        </authorList>
    </citation>
    <scope>NUCLEOTIDE SEQUENCE</scope>
    <source>
        <strain evidence="3">IMI 355082</strain>
    </source>
</reference>
<dbReference type="GO" id="GO:0005524">
    <property type="term" value="F:ATP binding"/>
    <property type="evidence" value="ECO:0007669"/>
    <property type="project" value="InterPro"/>
</dbReference>
<feature type="region of interest" description="Disordered" evidence="1">
    <location>
        <begin position="323"/>
        <end position="350"/>
    </location>
</feature>
<feature type="domain" description="Protein kinase" evidence="2">
    <location>
        <begin position="174"/>
        <end position="506"/>
    </location>
</feature>
<dbReference type="SUPFAM" id="SSF56112">
    <property type="entry name" value="Protein kinase-like (PK-like)"/>
    <property type="match status" value="1"/>
</dbReference>
<evidence type="ECO:0000256" key="1">
    <source>
        <dbReference type="SAM" id="MobiDB-lite"/>
    </source>
</evidence>
<dbReference type="OrthoDB" id="4062651at2759"/>
<dbReference type="InterPro" id="IPR001245">
    <property type="entry name" value="Ser-Thr/Tyr_kinase_cat_dom"/>
</dbReference>
<dbReference type="CDD" id="cd00180">
    <property type="entry name" value="PKc"/>
    <property type="match status" value="1"/>
</dbReference>
<sequence length="511" mass="58499">MSLREVEEELEICKRSDPNVVRRLGRALKEAFDPASDEGPEALTTKEEARIICGQEHFQVQDTDPKKARKASLKPEYIKIFAILALIGRPSSITSFFGVFGDDRLPLDAGPSLIKNFTKELPSPFKSKQWSPWTVRKFARMQWTVLSPTFCGNTNKEDVPHYPFKPCAVLPFTSSLIKYFDNNHTGSEVARTEIHPHHHDFSDDNGVSVQVVAVKKLLGGRRRQLDFQREAATLRRMNKHKHKHIVRLLATFEQNKEYYFVFPWAGADLHHYWECVKPHPSENDRLSALDWVAEQCEGLASGLTHIHRHCTFSNTSLLNHSATLSPSAADESQRSRSKTSAPGEDGRKDLQLYGRHGDIKPRNILWFPDECGQGTLKITDFGVSEFKKQALVEWQSRDPLPITPTYAPPESRLEIAIPSPCFLYDIWSLGCVYLEFLAWWFGGWNMVQDFATSRFATSRMVPGPAELFRDFRSDTYFEVQNVRNQEKAVVKEAVSKVSPCYQKPWFLEFSF</sequence>